<organism evidence="2">
    <name type="scientific">bioreactor metagenome</name>
    <dbReference type="NCBI Taxonomy" id="1076179"/>
    <lineage>
        <taxon>unclassified sequences</taxon>
        <taxon>metagenomes</taxon>
        <taxon>ecological metagenomes</taxon>
    </lineage>
</organism>
<feature type="transmembrane region" description="Helical" evidence="1">
    <location>
        <begin position="89"/>
        <end position="110"/>
    </location>
</feature>
<comment type="caution">
    <text evidence="2">The sequence shown here is derived from an EMBL/GenBank/DDBJ whole genome shotgun (WGS) entry which is preliminary data.</text>
</comment>
<name>A0A645I2W7_9ZZZZ</name>
<keyword evidence="1" id="KW-0472">Membrane</keyword>
<evidence type="ECO:0000313" key="2">
    <source>
        <dbReference type="EMBL" id="MPN45500.1"/>
    </source>
</evidence>
<dbReference type="AlphaFoldDB" id="A0A645I2W7"/>
<keyword evidence="1" id="KW-0812">Transmembrane</keyword>
<sequence>MVDLIRIKKGPWQYIPGQSGSRGGMINPVLYFLPFGNVMQESGGINGFFGSKFASQTGFFGEIAQIIMLQYQNIGDSSHINMVLESMLAVLYSFFIIRIGFQIFVILFIIQKQFNSFQLCAPCIVFCFRHYIRADCEKFCHNSNNIRLPELAESGCFALSPRIHRHLWFLCL</sequence>
<protein>
    <submittedName>
        <fullName evidence="2">Uncharacterized protein</fullName>
    </submittedName>
</protein>
<gene>
    <name evidence="2" type="ORF">SDC9_193067</name>
</gene>
<evidence type="ECO:0000256" key="1">
    <source>
        <dbReference type="SAM" id="Phobius"/>
    </source>
</evidence>
<proteinExistence type="predicted"/>
<dbReference type="EMBL" id="VSSQ01105471">
    <property type="protein sequence ID" value="MPN45500.1"/>
    <property type="molecule type" value="Genomic_DNA"/>
</dbReference>
<reference evidence="2" key="1">
    <citation type="submission" date="2019-08" db="EMBL/GenBank/DDBJ databases">
        <authorList>
            <person name="Kucharzyk K."/>
            <person name="Murdoch R.W."/>
            <person name="Higgins S."/>
            <person name="Loffler F."/>
        </authorList>
    </citation>
    <scope>NUCLEOTIDE SEQUENCE</scope>
</reference>
<accession>A0A645I2W7</accession>
<keyword evidence="1" id="KW-1133">Transmembrane helix</keyword>